<dbReference type="SUPFAM" id="SSF82693">
    <property type="entry name" value="Multidrug efflux transporter AcrB pore domain, PN1, PN2, PC1 and PC2 subdomains"/>
    <property type="match status" value="2"/>
</dbReference>
<feature type="transmembrane region" description="Helical" evidence="1">
    <location>
        <begin position="360"/>
        <end position="380"/>
    </location>
</feature>
<keyword evidence="1" id="KW-0472">Membrane</keyword>
<dbReference type="EMBL" id="QMEB01000024">
    <property type="protein sequence ID" value="NMG18862.1"/>
    <property type="molecule type" value="Genomic_DNA"/>
</dbReference>
<feature type="transmembrane region" description="Helical" evidence="1">
    <location>
        <begin position="334"/>
        <end position="354"/>
    </location>
</feature>
<feature type="transmembrane region" description="Helical" evidence="1">
    <location>
        <begin position="12"/>
        <end position="34"/>
    </location>
</feature>
<feature type="transmembrane region" description="Helical" evidence="1">
    <location>
        <begin position="1034"/>
        <end position="1057"/>
    </location>
</feature>
<dbReference type="SUPFAM" id="SSF82866">
    <property type="entry name" value="Multidrug efflux transporter AcrB transmembrane domain"/>
    <property type="match status" value="2"/>
</dbReference>
<evidence type="ECO:0000313" key="2">
    <source>
        <dbReference type="EMBL" id="NMG18862.1"/>
    </source>
</evidence>
<dbReference type="RefSeq" id="WP_169154146.1">
    <property type="nucleotide sequence ID" value="NZ_CAWPJE010000369.1"/>
</dbReference>
<proteinExistence type="predicted"/>
<dbReference type="SUPFAM" id="SSF82714">
    <property type="entry name" value="Multidrug efflux transporter AcrB TolC docking domain, DN and DC subdomains"/>
    <property type="match status" value="2"/>
</dbReference>
<dbReference type="InterPro" id="IPR001036">
    <property type="entry name" value="Acrflvin-R"/>
</dbReference>
<name>A0ABX1P4S6_9CYAN</name>
<dbReference type="Gene3D" id="3.30.70.1440">
    <property type="entry name" value="Multidrug efflux transporter AcrB pore domain"/>
    <property type="match status" value="1"/>
</dbReference>
<feature type="transmembrane region" description="Helical" evidence="1">
    <location>
        <begin position="431"/>
        <end position="453"/>
    </location>
</feature>
<gene>
    <name evidence="2" type="ORF">DP116_05115</name>
</gene>
<protein>
    <submittedName>
        <fullName evidence="2">AcrB/AcrD/AcrF family protein</fullName>
    </submittedName>
</protein>
<dbReference type="Proteomes" id="UP000718564">
    <property type="component" value="Unassembled WGS sequence"/>
</dbReference>
<feature type="transmembrane region" description="Helical" evidence="1">
    <location>
        <begin position="899"/>
        <end position="921"/>
    </location>
</feature>
<dbReference type="Gene3D" id="1.20.1640.10">
    <property type="entry name" value="Multidrug efflux transporter AcrB transmembrane domain"/>
    <property type="match status" value="2"/>
</dbReference>
<dbReference type="PANTHER" id="PTHR32063">
    <property type="match status" value="1"/>
</dbReference>
<sequence>MWIVQLALRRPYTFVIAAVLILVLGVVTITRMAIDIFPEINIPVVSVIWSYNGVAPEEMEQRIVTVSERAFTTTVNDIEHIESQSLNGVSVIKVFFQPGAKVEAAVAQLTSVTQTILRVLPPGITPPLIIRYNASSVPILQLSVSSKSLSEQELYDNGNNFLRTQLATVQGASVPLPYGGKPRQIMVDIDPQALYAKGLSATDITTAISAQNLILPAGSAKLGEREYSVRLNSSPDAVDALNNLPIREVNGTVLYIRDVAQVHDGFAVQTNIVRQNGRRSSLITVLKNGSASTLDVVACVKEAIPRIAATLPKELHLELLFDQSLFVKASIQGVLTEGLIAACLTGTMILLFLGSWRSTLIVTISIPLSILCSIITLRLLGQTLNIMTLGGLSLAVGILVDDATVEIENIHRNLGQGKPLHQAILDGAQQIAVPAFVSTLAICIVFVPVVFLTGVAQSLFMPLGMAVVFAMLASYVLSRTVVPMLSQFLLKHEVHLYTDHEHSNGNGHHTDTHSSSAGKDIFWRVHEQFNRQFEKFRNRYRRFLAWALSHRRQVFVMFGAFWVSGLVLLPFVGQDFFPQVDAGQFRLHVRTPAGTRVEETERIFTQVENVIRQAIPAQELEIILDNIGLPVGGINLAFSDSATISAADGEILVALKEGEHHPTWQYVKQLRQKLEAQFPQLTFFFQPADIVTQILNFGLPAPIDVQVIGPSRNRKANYAIAKQIEAQIAKIPGTADVHLHQIVDAPELRINVDRTQAQQIGLTQRDVANNLLTSLSSSGQTSPNYWLDPVKGVSYLVAVQVPQYKINSLEALQSTPITNNSTSPQLLSNLATVQRRTTMAVVNHYNVQPVYDVYANVQGRDLGAVSRDIDKVLAQFRPKLARGSSIVVRGQVETMNASFLGLGVGLLFAIALVYCLMVVNFQSWIDPLIIMMALPNALAGIIWILFITNTTFSVPSLMGAIMCIGVATANSILLVTFANEQRLEGKKALSSALAAGYTRLRPVLMTASAMIIGMLPMSLGFGEGGEQNAPLGRAVIGGLFAATFATLIFVPVVYSILRRKQPHNLDDTMLPSLMEADGVMR</sequence>
<keyword evidence="3" id="KW-1185">Reference proteome</keyword>
<comment type="caution">
    <text evidence="2">The sequence shown here is derived from an EMBL/GenBank/DDBJ whole genome shotgun (WGS) entry which is preliminary data.</text>
</comment>
<dbReference type="Pfam" id="PF00873">
    <property type="entry name" value="ACR_tran"/>
    <property type="match status" value="1"/>
</dbReference>
<dbReference type="Gene3D" id="3.30.70.1320">
    <property type="entry name" value="Multidrug efflux transporter AcrB pore domain like"/>
    <property type="match status" value="1"/>
</dbReference>
<evidence type="ECO:0000256" key="1">
    <source>
        <dbReference type="SAM" id="Phobius"/>
    </source>
</evidence>
<keyword evidence="1" id="KW-0812">Transmembrane</keyword>
<dbReference type="PANTHER" id="PTHR32063:SF8">
    <property type="entry name" value="CATION EFFLUX PROTEIN"/>
    <property type="match status" value="1"/>
</dbReference>
<accession>A0ABX1P4S6</accession>
<dbReference type="Gene3D" id="3.30.70.1430">
    <property type="entry name" value="Multidrug efflux transporter AcrB pore domain"/>
    <property type="match status" value="2"/>
</dbReference>
<dbReference type="PRINTS" id="PR00702">
    <property type="entry name" value="ACRIFLAVINRP"/>
</dbReference>
<dbReference type="InterPro" id="IPR027463">
    <property type="entry name" value="AcrB_DN_DC_subdom"/>
</dbReference>
<organism evidence="2 3">
    <name type="scientific">Brasilonema bromeliae SPC951</name>
    <dbReference type="NCBI Taxonomy" id="385972"/>
    <lineage>
        <taxon>Bacteria</taxon>
        <taxon>Bacillati</taxon>
        <taxon>Cyanobacteriota</taxon>
        <taxon>Cyanophyceae</taxon>
        <taxon>Nostocales</taxon>
        <taxon>Scytonemataceae</taxon>
        <taxon>Brasilonema</taxon>
        <taxon>Bromeliae group (in: Brasilonema)</taxon>
    </lineage>
</organism>
<keyword evidence="1" id="KW-1133">Transmembrane helix</keyword>
<feature type="transmembrane region" description="Helical" evidence="1">
    <location>
        <begin position="1000"/>
        <end position="1022"/>
    </location>
</feature>
<feature type="transmembrane region" description="Helical" evidence="1">
    <location>
        <begin position="958"/>
        <end position="979"/>
    </location>
</feature>
<reference evidence="2 3" key="1">
    <citation type="submission" date="2018-06" db="EMBL/GenBank/DDBJ databases">
        <title>Comparative genomics of Brasilonema spp. strains.</title>
        <authorList>
            <person name="Alvarenga D.O."/>
            <person name="Fiore M.F."/>
            <person name="Varani A.M."/>
        </authorList>
    </citation>
    <scope>NUCLEOTIDE SEQUENCE [LARGE SCALE GENOMIC DNA]</scope>
    <source>
        <strain evidence="2 3">SPC951</strain>
    </source>
</reference>
<evidence type="ECO:0000313" key="3">
    <source>
        <dbReference type="Proteomes" id="UP000718564"/>
    </source>
</evidence>
<feature type="transmembrane region" description="Helical" evidence="1">
    <location>
        <begin position="459"/>
        <end position="477"/>
    </location>
</feature>
<dbReference type="Gene3D" id="3.30.2090.10">
    <property type="entry name" value="Multidrug efflux transporter AcrB TolC docking domain, DN and DC subdomains"/>
    <property type="match status" value="2"/>
</dbReference>
<feature type="transmembrane region" description="Helical" evidence="1">
    <location>
        <begin position="928"/>
        <end position="946"/>
    </location>
</feature>